<feature type="non-terminal residue" evidence="1">
    <location>
        <position position="61"/>
    </location>
</feature>
<protein>
    <submittedName>
        <fullName evidence="1">Uncharacterized protein</fullName>
    </submittedName>
</protein>
<dbReference type="AlphaFoldDB" id="X1E7R1"/>
<sequence length="61" mass="6519">MVVFPHAVVGADADGVSPARGVLRIPDLIVLREARTLPNPHHMKIIIGVNGDGRKGLVESR</sequence>
<name>X1E7R1_9ZZZZ</name>
<evidence type="ECO:0000313" key="1">
    <source>
        <dbReference type="EMBL" id="GAH04693.1"/>
    </source>
</evidence>
<proteinExistence type="predicted"/>
<reference evidence="1" key="1">
    <citation type="journal article" date="2014" name="Front. Microbiol.">
        <title>High frequency of phylogenetically diverse reductive dehalogenase-homologous genes in deep subseafloor sedimentary metagenomes.</title>
        <authorList>
            <person name="Kawai M."/>
            <person name="Futagami T."/>
            <person name="Toyoda A."/>
            <person name="Takaki Y."/>
            <person name="Nishi S."/>
            <person name="Hori S."/>
            <person name="Arai W."/>
            <person name="Tsubouchi T."/>
            <person name="Morono Y."/>
            <person name="Uchiyama I."/>
            <person name="Ito T."/>
            <person name="Fujiyama A."/>
            <person name="Inagaki F."/>
            <person name="Takami H."/>
        </authorList>
    </citation>
    <scope>NUCLEOTIDE SEQUENCE</scope>
    <source>
        <strain evidence="1">Expedition CK06-06</strain>
    </source>
</reference>
<accession>X1E7R1</accession>
<organism evidence="1">
    <name type="scientific">marine sediment metagenome</name>
    <dbReference type="NCBI Taxonomy" id="412755"/>
    <lineage>
        <taxon>unclassified sequences</taxon>
        <taxon>metagenomes</taxon>
        <taxon>ecological metagenomes</taxon>
    </lineage>
</organism>
<gene>
    <name evidence="1" type="ORF">S01H4_42285</name>
</gene>
<dbReference type="EMBL" id="BART01023207">
    <property type="protein sequence ID" value="GAH04693.1"/>
    <property type="molecule type" value="Genomic_DNA"/>
</dbReference>
<comment type="caution">
    <text evidence="1">The sequence shown here is derived from an EMBL/GenBank/DDBJ whole genome shotgun (WGS) entry which is preliminary data.</text>
</comment>